<accession>A0A077AVV5</accession>
<dbReference type="OrthoDB" id="9810154at2"/>
<reference evidence="1 2" key="1">
    <citation type="submission" date="2014-07" db="EMBL/GenBank/DDBJ databases">
        <title>Comparative genomic insights into amoeba endosymbionts belonging to the families of Holosporaceae and Candidatus Midichloriaceae within Rickettsiales.</title>
        <authorList>
            <person name="Wang Z."/>
            <person name="Wu M."/>
        </authorList>
    </citation>
    <scope>NUCLEOTIDE SEQUENCE [LARGE SCALE GENOMIC DNA]</scope>
    <source>
        <strain evidence="1">PRA3</strain>
    </source>
</reference>
<dbReference type="AlphaFoldDB" id="A0A077AVV5"/>
<keyword evidence="2" id="KW-1185">Reference proteome</keyword>
<dbReference type="CDD" id="cd07067">
    <property type="entry name" value="HP_PGM_like"/>
    <property type="match status" value="1"/>
</dbReference>
<name>A0A077AVV5_9PROT</name>
<proteinExistence type="predicted"/>
<evidence type="ECO:0000313" key="1">
    <source>
        <dbReference type="EMBL" id="AIK96521.1"/>
    </source>
</evidence>
<evidence type="ECO:0008006" key="3">
    <source>
        <dbReference type="Google" id="ProtNLM"/>
    </source>
</evidence>
<gene>
    <name evidence="1" type="ORF">ID47_06855</name>
</gene>
<dbReference type="KEGG" id="paca:ID47_06855"/>
<dbReference type="EMBL" id="CP008941">
    <property type="protein sequence ID" value="AIK96521.1"/>
    <property type="molecule type" value="Genomic_DNA"/>
</dbReference>
<dbReference type="InterPro" id="IPR029033">
    <property type="entry name" value="His_PPase_superfam"/>
</dbReference>
<dbReference type="Proteomes" id="UP000028926">
    <property type="component" value="Chromosome"/>
</dbReference>
<dbReference type="SUPFAM" id="SSF53254">
    <property type="entry name" value="Phosphoglycerate mutase-like"/>
    <property type="match status" value="1"/>
</dbReference>
<protein>
    <recommendedName>
        <fullName evidence="3">Phosphohistidine phosphatase</fullName>
    </recommendedName>
</protein>
<dbReference type="Gene3D" id="3.40.50.1240">
    <property type="entry name" value="Phosphoglycerate mutase-like"/>
    <property type="match status" value="1"/>
</dbReference>
<organism evidence="1 2">
    <name type="scientific">Candidatus Odyssella acanthamoebae</name>
    <dbReference type="NCBI Taxonomy" id="91604"/>
    <lineage>
        <taxon>Bacteria</taxon>
        <taxon>Pseudomonadati</taxon>
        <taxon>Pseudomonadota</taxon>
        <taxon>Alphaproteobacteria</taxon>
        <taxon>Holosporales</taxon>
        <taxon>Candidatus Paracaedibacteraceae</taxon>
        <taxon>Candidatus Odyssella</taxon>
    </lineage>
</organism>
<dbReference type="RefSeq" id="WP_038465009.1">
    <property type="nucleotide sequence ID" value="NZ_CP008941.1"/>
</dbReference>
<dbReference type="SMART" id="SM00855">
    <property type="entry name" value="PGAM"/>
    <property type="match status" value="1"/>
</dbReference>
<evidence type="ECO:0000313" key="2">
    <source>
        <dbReference type="Proteomes" id="UP000028926"/>
    </source>
</evidence>
<sequence length="158" mass="17667">MKKLYIMRHASAVANASNRVSDKERPLNFEGRQQLANLLVSALGLFDEVTHVLCSTATRTKLTSAGLREILPIQTNYQFLDNLYHASAYSILEEVKLLPNEARDVLVIAHNPGVSQFANLANPEMTLAMGTAQIAIYDIHSSDWQALEFSDCQFRKVM</sequence>
<dbReference type="InterPro" id="IPR013078">
    <property type="entry name" value="His_Pase_superF_clade-1"/>
</dbReference>
<dbReference type="eggNOG" id="COG2062">
    <property type="taxonomic scope" value="Bacteria"/>
</dbReference>
<dbReference type="HOGENOM" id="CLU_084603_2_1_5"/>